<comment type="caution">
    <text evidence="2">The sequence shown here is derived from an EMBL/GenBank/DDBJ whole genome shotgun (WGS) entry which is preliminary data.</text>
</comment>
<keyword evidence="1" id="KW-0812">Transmembrane</keyword>
<feature type="transmembrane region" description="Helical" evidence="1">
    <location>
        <begin position="12"/>
        <end position="32"/>
    </location>
</feature>
<name>A0A7V5HZW9_UNCAE</name>
<organism evidence="2">
    <name type="scientific">Aerophobetes bacterium</name>
    <dbReference type="NCBI Taxonomy" id="2030807"/>
    <lineage>
        <taxon>Bacteria</taxon>
        <taxon>Candidatus Aerophobota</taxon>
    </lineage>
</organism>
<gene>
    <name evidence="2" type="ORF">ENL39_05875</name>
</gene>
<dbReference type="EMBL" id="DRTT01000162">
    <property type="protein sequence ID" value="HHF98994.1"/>
    <property type="molecule type" value="Genomic_DNA"/>
</dbReference>
<protein>
    <submittedName>
        <fullName evidence="2">Uncharacterized protein</fullName>
    </submittedName>
</protein>
<keyword evidence="1" id="KW-1133">Transmembrane helix</keyword>
<proteinExistence type="predicted"/>
<dbReference type="Proteomes" id="UP000886070">
    <property type="component" value="Unassembled WGS sequence"/>
</dbReference>
<keyword evidence="1" id="KW-0472">Membrane</keyword>
<reference evidence="2" key="1">
    <citation type="journal article" date="2020" name="mSystems">
        <title>Genome- and Community-Level Interaction Insights into Carbon Utilization and Element Cycling Functions of Hydrothermarchaeota in Hydrothermal Sediment.</title>
        <authorList>
            <person name="Zhou Z."/>
            <person name="Liu Y."/>
            <person name="Xu W."/>
            <person name="Pan J."/>
            <person name="Luo Z.H."/>
            <person name="Li M."/>
        </authorList>
    </citation>
    <scope>NUCLEOTIDE SEQUENCE [LARGE SCALE GENOMIC DNA]</scope>
    <source>
        <strain evidence="2">HyVt-92</strain>
    </source>
</reference>
<accession>A0A7V5HZW9</accession>
<evidence type="ECO:0000256" key="1">
    <source>
        <dbReference type="SAM" id="Phobius"/>
    </source>
</evidence>
<evidence type="ECO:0000313" key="2">
    <source>
        <dbReference type="EMBL" id="HHF98994.1"/>
    </source>
</evidence>
<sequence>MQVIVHKLDWYTRIVLTLIAATLVLIVLKPVFSPRQATATAQRQIIDVNLNIDKVGGEKILTWWEKERAEKGIPLYIEGMIKTEQSE</sequence>
<dbReference type="AlphaFoldDB" id="A0A7V5HZW9"/>